<keyword evidence="2" id="KW-0472">Membrane</keyword>
<dbReference type="EMBL" id="JBBXJM010000007">
    <property type="protein sequence ID" value="KAL1405248.1"/>
    <property type="molecule type" value="Genomic_DNA"/>
</dbReference>
<keyword evidence="2" id="KW-1133">Transmembrane helix</keyword>
<gene>
    <name evidence="3" type="ORF">Q8F55_008874</name>
</gene>
<dbReference type="GeneID" id="95989917"/>
<accession>A0ABR3PS34</accession>
<dbReference type="PANTHER" id="PTHR34144:SF7">
    <property type="entry name" value="EXPORT PROTEIN (CAP59), PUTATIVE (AFU_ORTHOLOGUE AFUA_7G05020)-RELATED"/>
    <property type="match status" value="1"/>
</dbReference>
<evidence type="ECO:0000313" key="3">
    <source>
        <dbReference type="EMBL" id="KAL1405248.1"/>
    </source>
</evidence>
<evidence type="ECO:0000256" key="1">
    <source>
        <dbReference type="SAM" id="MobiDB-lite"/>
    </source>
</evidence>
<reference evidence="3 4" key="1">
    <citation type="submission" date="2023-08" db="EMBL/GenBank/DDBJ databases">
        <title>Annotated Genome Sequence of Vanrija albida AlHP1.</title>
        <authorList>
            <person name="Herzog R."/>
        </authorList>
    </citation>
    <scope>NUCLEOTIDE SEQUENCE [LARGE SCALE GENOMIC DNA]</scope>
    <source>
        <strain evidence="3 4">AlHP1</strain>
    </source>
</reference>
<evidence type="ECO:0008006" key="5">
    <source>
        <dbReference type="Google" id="ProtNLM"/>
    </source>
</evidence>
<evidence type="ECO:0000313" key="4">
    <source>
        <dbReference type="Proteomes" id="UP001565368"/>
    </source>
</evidence>
<dbReference type="Proteomes" id="UP001565368">
    <property type="component" value="Unassembled WGS sequence"/>
</dbReference>
<evidence type="ECO:0000256" key="2">
    <source>
        <dbReference type="SAM" id="Phobius"/>
    </source>
</evidence>
<organism evidence="3 4">
    <name type="scientific">Vanrija albida</name>
    <dbReference type="NCBI Taxonomy" id="181172"/>
    <lineage>
        <taxon>Eukaryota</taxon>
        <taxon>Fungi</taxon>
        <taxon>Dikarya</taxon>
        <taxon>Basidiomycota</taxon>
        <taxon>Agaricomycotina</taxon>
        <taxon>Tremellomycetes</taxon>
        <taxon>Trichosporonales</taxon>
        <taxon>Trichosporonaceae</taxon>
        <taxon>Vanrija</taxon>
    </lineage>
</organism>
<feature type="transmembrane region" description="Helical" evidence="2">
    <location>
        <begin position="194"/>
        <end position="213"/>
    </location>
</feature>
<sequence length="608" mass="67094">MGYFTAVSSNWARRGSASLATVGHYLPIPPSPFSSDASTSRPSEESLADDDEDDGTALSTLEAKLLHPAAYARSPSGQYLAVDGEPHPRLHLRSPSGSSAGSSAGGRPRPWLARRDPVLIFVALLSVATFVALLVAFPFPTTVHAFAAIFVGITAWTQISVLRIVFALALVVWRGSCSPKALAKALPRWSTAQYSFLLVLSTFVLFCLSLGLLPPLQELPPLARDLGAPAGKYFIAANLYNNEDLVPQWLDQVVKLAEHLGPSNTFVSIYESNSKDKTPELLASLATRLTHLGVSNRVISEKTPRWWAYGTSPERIGFLSAARNKAIEPLQSSDAELRLPDYHEFTKIVFLNDIFFSWQSAVRLLTTSLDGKPGEDGYDLACGMDFNGAGLYDTWVARDICGTPMRTFWPYVKDPVSVARLRQNAPVEVAACWNGMVAFPAGPYLYKQAETSASEHTASPSLAKRGWKMVDNATYVGGRMSPPLPSPIQFRISGVDACDHSECFLFSLDLHRLYSSPERPPRILMNPDVRTGYSVRWWKWNDVVLRIPVLRFWNDHWSHGYPLGLVDFIYEKAGRKRDYCTWAALATHAPERCPPLPGAIERPWNVAG</sequence>
<feature type="transmembrane region" description="Helical" evidence="2">
    <location>
        <begin position="145"/>
        <end position="173"/>
    </location>
</feature>
<feature type="transmembrane region" description="Helical" evidence="2">
    <location>
        <begin position="118"/>
        <end position="139"/>
    </location>
</feature>
<dbReference type="PANTHER" id="PTHR34144">
    <property type="entry name" value="CHROMOSOME 8, WHOLE GENOME SHOTGUN SEQUENCE"/>
    <property type="match status" value="1"/>
</dbReference>
<comment type="caution">
    <text evidence="3">The sequence shown here is derived from an EMBL/GenBank/DDBJ whole genome shotgun (WGS) entry which is preliminary data.</text>
</comment>
<name>A0ABR3PS34_9TREE</name>
<keyword evidence="4" id="KW-1185">Reference proteome</keyword>
<dbReference type="Pfam" id="PF11735">
    <property type="entry name" value="CAP59_mtransfer"/>
    <property type="match status" value="1"/>
</dbReference>
<proteinExistence type="predicted"/>
<protein>
    <recommendedName>
        <fullName evidence="5">Glycosyltransferase family 69 protein</fullName>
    </recommendedName>
</protein>
<feature type="region of interest" description="Disordered" evidence="1">
    <location>
        <begin position="30"/>
        <end position="54"/>
    </location>
</feature>
<dbReference type="RefSeq" id="XP_069205192.1">
    <property type="nucleotide sequence ID" value="XM_069357255.1"/>
</dbReference>
<keyword evidence="2" id="KW-0812">Transmembrane</keyword>
<dbReference type="InterPro" id="IPR021047">
    <property type="entry name" value="Mannosyltransferase_CMT1"/>
</dbReference>